<gene>
    <name evidence="1" type="ORF">K1T71_013606</name>
</gene>
<protein>
    <submittedName>
        <fullName evidence="1">Uncharacterized protein</fullName>
    </submittedName>
</protein>
<evidence type="ECO:0000313" key="1">
    <source>
        <dbReference type="EMBL" id="KAJ0170834.1"/>
    </source>
</evidence>
<sequence>MMATKSMKKAKIIIVTILICLLIINIFLGSVINNDKSTKVSKDTAIKLPYVVVHIDLKGSPPKLEYMESLLQGLKEHGVNGLLVEYEDMFPFDQNLAITAKNSYSCIGLKNFLTKAAHLGFEIIPLIQTFGHMEYILKLQQYKHLREDPSYFDSICPSHPESIVLIKKMLEQVIYFHNNISTLKFIHIGCDEVYHINKCTLCRQKRLVDLDIFVNHLQSVIGFVKEISPDTKVLMWDDMFRGINSDLPKTILHDTEPVYWDYKPKITISHIDLMKYRRKFQNIWIASAFKGADDRRSATRSWPGY</sequence>
<accession>A0ACC1CGZ1</accession>
<comment type="caution">
    <text evidence="1">The sequence shown here is derived from an EMBL/GenBank/DDBJ whole genome shotgun (WGS) entry which is preliminary data.</text>
</comment>
<dbReference type="Proteomes" id="UP000824533">
    <property type="component" value="Linkage Group LG26"/>
</dbReference>
<keyword evidence="2" id="KW-1185">Reference proteome</keyword>
<dbReference type="EMBL" id="CM034412">
    <property type="protein sequence ID" value="KAJ0170834.1"/>
    <property type="molecule type" value="Genomic_DNA"/>
</dbReference>
<evidence type="ECO:0000313" key="2">
    <source>
        <dbReference type="Proteomes" id="UP000824533"/>
    </source>
</evidence>
<name>A0ACC1CGZ1_9NEOP</name>
<organism evidence="1 2">
    <name type="scientific">Dendrolimus kikuchii</name>
    <dbReference type="NCBI Taxonomy" id="765133"/>
    <lineage>
        <taxon>Eukaryota</taxon>
        <taxon>Metazoa</taxon>
        <taxon>Ecdysozoa</taxon>
        <taxon>Arthropoda</taxon>
        <taxon>Hexapoda</taxon>
        <taxon>Insecta</taxon>
        <taxon>Pterygota</taxon>
        <taxon>Neoptera</taxon>
        <taxon>Endopterygota</taxon>
        <taxon>Lepidoptera</taxon>
        <taxon>Glossata</taxon>
        <taxon>Ditrysia</taxon>
        <taxon>Bombycoidea</taxon>
        <taxon>Lasiocampidae</taxon>
        <taxon>Dendrolimus</taxon>
    </lineage>
</organism>
<proteinExistence type="predicted"/>
<reference evidence="1 2" key="1">
    <citation type="journal article" date="2021" name="Front. Genet.">
        <title>Chromosome-Level Genome Assembly Reveals Significant Gene Expansion in the Toll and IMD Signaling Pathways of Dendrolimus kikuchii.</title>
        <authorList>
            <person name="Zhou J."/>
            <person name="Wu P."/>
            <person name="Xiong Z."/>
            <person name="Liu N."/>
            <person name="Zhao N."/>
            <person name="Ji M."/>
            <person name="Qiu Y."/>
            <person name="Yang B."/>
        </authorList>
    </citation>
    <scope>NUCLEOTIDE SEQUENCE [LARGE SCALE GENOMIC DNA]</scope>
    <source>
        <strain evidence="1">Ann1</strain>
    </source>
</reference>